<evidence type="ECO:0000313" key="2">
    <source>
        <dbReference type="Proteomes" id="UP000229081"/>
    </source>
</evidence>
<dbReference type="InterPro" id="IPR027612">
    <property type="entry name" value="Put_MTase_LIC12133"/>
</dbReference>
<proteinExistence type="predicted"/>
<reference evidence="1 2" key="1">
    <citation type="submission" date="2017-11" db="EMBL/GenBank/DDBJ databases">
        <title>Complete genome sequence of Sphingomonas sp. Strain Cra20, a psychrotolerant potential plant growth promoting rhizobacteria.</title>
        <authorList>
            <person name="Luo Y."/>
        </authorList>
    </citation>
    <scope>NUCLEOTIDE SEQUENCE [LARGE SCALE GENOMIC DNA]</scope>
    <source>
        <strain evidence="1 2">Cra20</strain>
    </source>
</reference>
<keyword evidence="2" id="KW-1185">Reference proteome</keyword>
<sequence>MNIRDLLPPLASEFLRVLHPGTNTYVGPFSDWNAARRHAGQYDDPVLIDNVARAARASRDDPALIDQDAVLLRDMPPPFPLVAILLDAWRRRGHLHVLDFGGALGTSFRRCRPFLPAGAIWTIVEQPVLARIGAAEFADETLRFEETIEAATTQLQPDVILLSSVLQYIDDPDALLDRLASLSSAYLLLERTPVTKAPDHRAAVQVVPRRIYPASYPLWLLSRQRILSRLSGWTLVSDTSSPEGRTWTRRLFRFEFRDILLGLAGGDRGDTAPLAIPIGNGIT</sequence>
<dbReference type="OrthoDB" id="118271at2"/>
<dbReference type="NCBIfam" id="TIGR04325">
    <property type="entry name" value="MTase_LIC12133"/>
    <property type="match status" value="1"/>
</dbReference>
<dbReference type="EMBL" id="CP024923">
    <property type="protein sequence ID" value="ATY34290.1"/>
    <property type="molecule type" value="Genomic_DNA"/>
</dbReference>
<evidence type="ECO:0008006" key="3">
    <source>
        <dbReference type="Google" id="ProtNLM"/>
    </source>
</evidence>
<dbReference type="RefSeq" id="WP_100284078.1">
    <property type="nucleotide sequence ID" value="NZ_CP024923.1"/>
</dbReference>
<dbReference type="KEGG" id="sphc:CVN68_21930"/>
<gene>
    <name evidence="1" type="ORF">CVN68_21930</name>
</gene>
<dbReference type="InterPro" id="IPR029063">
    <property type="entry name" value="SAM-dependent_MTases_sf"/>
</dbReference>
<name>A0A2K8MK91_9SPHN</name>
<dbReference type="SUPFAM" id="SSF53335">
    <property type="entry name" value="S-adenosyl-L-methionine-dependent methyltransferases"/>
    <property type="match status" value="1"/>
</dbReference>
<organism evidence="1 2">
    <name type="scientific">Sphingomonas psychrotolerans</name>
    <dbReference type="NCBI Taxonomy" id="1327635"/>
    <lineage>
        <taxon>Bacteria</taxon>
        <taxon>Pseudomonadati</taxon>
        <taxon>Pseudomonadota</taxon>
        <taxon>Alphaproteobacteria</taxon>
        <taxon>Sphingomonadales</taxon>
        <taxon>Sphingomonadaceae</taxon>
        <taxon>Sphingomonas</taxon>
    </lineage>
</organism>
<accession>A0A2K8MK91</accession>
<dbReference type="AlphaFoldDB" id="A0A2K8MK91"/>
<evidence type="ECO:0000313" key="1">
    <source>
        <dbReference type="EMBL" id="ATY34290.1"/>
    </source>
</evidence>
<dbReference type="Proteomes" id="UP000229081">
    <property type="component" value="Chromosome"/>
</dbReference>
<protein>
    <recommendedName>
        <fullName evidence="3">Methyltransferase, TIGR04325 family</fullName>
    </recommendedName>
</protein>